<dbReference type="GO" id="GO:0000981">
    <property type="term" value="F:DNA-binding transcription factor activity, RNA polymerase II-specific"/>
    <property type="evidence" value="ECO:0007669"/>
    <property type="project" value="InterPro"/>
</dbReference>
<dbReference type="InterPro" id="IPR017970">
    <property type="entry name" value="Homeobox_CS"/>
</dbReference>
<feature type="compositionally biased region" description="Low complexity" evidence="7">
    <location>
        <begin position="93"/>
        <end position="111"/>
    </location>
</feature>
<evidence type="ECO:0000256" key="2">
    <source>
        <dbReference type="ARBA" id="ARBA00023125"/>
    </source>
</evidence>
<dbReference type="InterPro" id="IPR051775">
    <property type="entry name" value="Homeobox_domain"/>
</dbReference>
<proteinExistence type="predicted"/>
<dbReference type="PROSITE" id="PS00027">
    <property type="entry name" value="HOMEOBOX_1"/>
    <property type="match status" value="1"/>
</dbReference>
<dbReference type="PANTHER" id="PTHR24323">
    <property type="entry name" value="CEH-10 HOMEODOMAIN-CONTAINING HOMOLOG"/>
    <property type="match status" value="1"/>
</dbReference>
<dbReference type="EMBL" id="JAACJM010000010">
    <property type="protein sequence ID" value="KAF5370793.1"/>
    <property type="molecule type" value="Genomic_DNA"/>
</dbReference>
<dbReference type="CDD" id="cd00086">
    <property type="entry name" value="homeodomain"/>
    <property type="match status" value="1"/>
</dbReference>
<sequence>MLPNHPHSLSYPFYAMDPSAVDFRAFYPYTPNEVKHRKRTTSAQLKVLESIFKRDTKPNAALRNELAIQLDMTARGVQVWFQNRRAKEKSKATKSATASSTDSSKSNNGASDAQDPAESAIIPPTATFPRDLPELEPSSSQGSSPTGNSPPHLHVSCDSNQTSWNGSPLATPDDFNQSADFSQMYMIRRGSLPVDMFPVNEDCSRGPPLVGHFDPFIRRRSVDASLHRLANNPFANLARVKNGMAGTRLSGLSNEHFRMSSAPQPPLIPEVPMLSHSRHSSADSRTFRFPPTGVPVSVSPSPSPLSPYNVVRSSLPDNQLYAFSHRQVPDPIPGPLPSPDFSFGVANHSSVSLTSPSSERNSPDHHLHGFVFRDEEIDTEDDATSTFSSRFGSVASIGTSESSATSAFYSDVGSGHELGSDGSCHSRKGSGHFVTGLMSELNVSGIGSHEGSPVADVPRMTAGLKVHDGTSTYSSPSSTVSPGSVGSPGLNRSSELVFAMGKSDHAAYPDSSNVNSAPFYMGDNSSTSLSVSSESNLPLEFGSEYPFVQTDVSGIASHYNGNGSFAEHLNSAQYNQDSYHLSYSEGLDGNSVSTSHFL</sequence>
<organism evidence="9 10">
    <name type="scientific">Tetrapyrgos nigripes</name>
    <dbReference type="NCBI Taxonomy" id="182062"/>
    <lineage>
        <taxon>Eukaryota</taxon>
        <taxon>Fungi</taxon>
        <taxon>Dikarya</taxon>
        <taxon>Basidiomycota</taxon>
        <taxon>Agaricomycotina</taxon>
        <taxon>Agaricomycetes</taxon>
        <taxon>Agaricomycetidae</taxon>
        <taxon>Agaricales</taxon>
        <taxon>Marasmiineae</taxon>
        <taxon>Marasmiaceae</taxon>
        <taxon>Tetrapyrgos</taxon>
    </lineage>
</organism>
<evidence type="ECO:0000256" key="1">
    <source>
        <dbReference type="ARBA" id="ARBA00004123"/>
    </source>
</evidence>
<feature type="region of interest" description="Disordered" evidence="7">
    <location>
        <begin position="85"/>
        <end position="175"/>
    </location>
</feature>
<gene>
    <name evidence="9" type="ORF">D9758_001950</name>
</gene>
<comment type="caution">
    <text evidence="9">The sequence shown here is derived from an EMBL/GenBank/DDBJ whole genome shotgun (WGS) entry which is preliminary data.</text>
</comment>
<dbReference type="PANTHER" id="PTHR24323:SF7">
    <property type="entry name" value="HOMEOBOX DOMAIN-CONTAINING PROTEIN"/>
    <property type="match status" value="1"/>
</dbReference>
<evidence type="ECO:0000256" key="5">
    <source>
        <dbReference type="PROSITE-ProRule" id="PRU00108"/>
    </source>
</evidence>
<evidence type="ECO:0000256" key="7">
    <source>
        <dbReference type="SAM" id="MobiDB-lite"/>
    </source>
</evidence>
<evidence type="ECO:0000256" key="6">
    <source>
        <dbReference type="RuleBase" id="RU000682"/>
    </source>
</evidence>
<keyword evidence="2 5" id="KW-0238">DNA-binding</keyword>
<reference evidence="9 10" key="1">
    <citation type="journal article" date="2020" name="ISME J.">
        <title>Uncovering the hidden diversity of litter-decomposition mechanisms in mushroom-forming fungi.</title>
        <authorList>
            <person name="Floudas D."/>
            <person name="Bentzer J."/>
            <person name="Ahren D."/>
            <person name="Johansson T."/>
            <person name="Persson P."/>
            <person name="Tunlid A."/>
        </authorList>
    </citation>
    <scope>NUCLEOTIDE SEQUENCE [LARGE SCALE GENOMIC DNA]</scope>
    <source>
        <strain evidence="9 10">CBS 291.85</strain>
    </source>
</reference>
<keyword evidence="3 5" id="KW-0371">Homeobox</keyword>
<feature type="compositionally biased region" description="Polar residues" evidence="7">
    <location>
        <begin position="157"/>
        <end position="175"/>
    </location>
</feature>
<name>A0A8H5LV92_9AGAR</name>
<dbReference type="Proteomes" id="UP000559256">
    <property type="component" value="Unassembled WGS sequence"/>
</dbReference>
<dbReference type="InterPro" id="IPR001356">
    <property type="entry name" value="HD"/>
</dbReference>
<dbReference type="GO" id="GO:0005634">
    <property type="term" value="C:nucleus"/>
    <property type="evidence" value="ECO:0007669"/>
    <property type="project" value="UniProtKB-SubCell"/>
</dbReference>
<feature type="domain" description="Homeobox" evidence="8">
    <location>
        <begin position="31"/>
        <end position="91"/>
    </location>
</feature>
<keyword evidence="10" id="KW-1185">Reference proteome</keyword>
<evidence type="ECO:0000259" key="8">
    <source>
        <dbReference type="PROSITE" id="PS50071"/>
    </source>
</evidence>
<accession>A0A8H5LV92</accession>
<dbReference type="Pfam" id="PF00046">
    <property type="entry name" value="Homeodomain"/>
    <property type="match status" value="1"/>
</dbReference>
<keyword evidence="4 5" id="KW-0539">Nucleus</keyword>
<evidence type="ECO:0000313" key="9">
    <source>
        <dbReference type="EMBL" id="KAF5370793.1"/>
    </source>
</evidence>
<dbReference type="InterPro" id="IPR009057">
    <property type="entry name" value="Homeodomain-like_sf"/>
</dbReference>
<feature type="compositionally biased region" description="Low complexity" evidence="7">
    <location>
        <begin position="469"/>
        <end position="488"/>
    </location>
</feature>
<feature type="compositionally biased region" description="Low complexity" evidence="7">
    <location>
        <begin position="135"/>
        <end position="151"/>
    </location>
</feature>
<dbReference type="Gene3D" id="1.10.10.60">
    <property type="entry name" value="Homeodomain-like"/>
    <property type="match status" value="1"/>
</dbReference>
<evidence type="ECO:0000256" key="3">
    <source>
        <dbReference type="ARBA" id="ARBA00023155"/>
    </source>
</evidence>
<dbReference type="PROSITE" id="PS50071">
    <property type="entry name" value="HOMEOBOX_2"/>
    <property type="match status" value="1"/>
</dbReference>
<dbReference type="SMART" id="SM00389">
    <property type="entry name" value="HOX"/>
    <property type="match status" value="1"/>
</dbReference>
<feature type="DNA-binding region" description="Homeobox" evidence="5">
    <location>
        <begin position="33"/>
        <end position="92"/>
    </location>
</feature>
<dbReference type="OrthoDB" id="6159439at2759"/>
<protein>
    <recommendedName>
        <fullName evidence="8">Homeobox domain-containing protein</fullName>
    </recommendedName>
</protein>
<dbReference type="GO" id="GO:0000976">
    <property type="term" value="F:transcription cis-regulatory region binding"/>
    <property type="evidence" value="ECO:0007669"/>
    <property type="project" value="TreeGrafter"/>
</dbReference>
<evidence type="ECO:0000313" key="10">
    <source>
        <dbReference type="Proteomes" id="UP000559256"/>
    </source>
</evidence>
<comment type="subcellular location">
    <subcellularLocation>
        <location evidence="1 5 6">Nucleus</location>
    </subcellularLocation>
</comment>
<dbReference type="SUPFAM" id="SSF46689">
    <property type="entry name" value="Homeodomain-like"/>
    <property type="match status" value="1"/>
</dbReference>
<feature type="region of interest" description="Disordered" evidence="7">
    <location>
        <begin position="466"/>
        <end position="488"/>
    </location>
</feature>
<evidence type="ECO:0000256" key="4">
    <source>
        <dbReference type="ARBA" id="ARBA00023242"/>
    </source>
</evidence>
<dbReference type="AlphaFoldDB" id="A0A8H5LV92"/>